<feature type="compositionally biased region" description="Basic and acidic residues" evidence="1">
    <location>
        <begin position="58"/>
        <end position="71"/>
    </location>
</feature>
<evidence type="ECO:0000313" key="2">
    <source>
        <dbReference type="EMBL" id="MED6117430.1"/>
    </source>
</evidence>
<protein>
    <submittedName>
        <fullName evidence="2">Uncharacterized protein</fullName>
    </submittedName>
</protein>
<dbReference type="Proteomes" id="UP001341840">
    <property type="component" value="Unassembled WGS sequence"/>
</dbReference>
<dbReference type="EMBL" id="JASCZI010005902">
    <property type="protein sequence ID" value="MED6117430.1"/>
    <property type="molecule type" value="Genomic_DNA"/>
</dbReference>
<keyword evidence="3" id="KW-1185">Reference proteome</keyword>
<comment type="caution">
    <text evidence="2">The sequence shown here is derived from an EMBL/GenBank/DDBJ whole genome shotgun (WGS) entry which is preliminary data.</text>
</comment>
<evidence type="ECO:0000313" key="3">
    <source>
        <dbReference type="Proteomes" id="UP001341840"/>
    </source>
</evidence>
<feature type="compositionally biased region" description="Acidic residues" evidence="1">
    <location>
        <begin position="72"/>
        <end position="86"/>
    </location>
</feature>
<evidence type="ECO:0000256" key="1">
    <source>
        <dbReference type="SAM" id="MobiDB-lite"/>
    </source>
</evidence>
<feature type="non-terminal residue" evidence="2">
    <location>
        <position position="1"/>
    </location>
</feature>
<feature type="region of interest" description="Disordered" evidence="1">
    <location>
        <begin position="57"/>
        <end position="102"/>
    </location>
</feature>
<name>A0ABU6QZB0_9FABA</name>
<gene>
    <name evidence="2" type="ORF">PIB30_109910</name>
</gene>
<organism evidence="2 3">
    <name type="scientific">Stylosanthes scabra</name>
    <dbReference type="NCBI Taxonomy" id="79078"/>
    <lineage>
        <taxon>Eukaryota</taxon>
        <taxon>Viridiplantae</taxon>
        <taxon>Streptophyta</taxon>
        <taxon>Embryophyta</taxon>
        <taxon>Tracheophyta</taxon>
        <taxon>Spermatophyta</taxon>
        <taxon>Magnoliopsida</taxon>
        <taxon>eudicotyledons</taxon>
        <taxon>Gunneridae</taxon>
        <taxon>Pentapetalae</taxon>
        <taxon>rosids</taxon>
        <taxon>fabids</taxon>
        <taxon>Fabales</taxon>
        <taxon>Fabaceae</taxon>
        <taxon>Papilionoideae</taxon>
        <taxon>50 kb inversion clade</taxon>
        <taxon>dalbergioids sensu lato</taxon>
        <taxon>Dalbergieae</taxon>
        <taxon>Pterocarpus clade</taxon>
        <taxon>Stylosanthes</taxon>
    </lineage>
</organism>
<sequence length="120" mass="13761">SRESTRIATVALQDNSLTQLLEGERPLKSWELILPYTGWMCYGDEVEGKGVSRGIPARVDEAKEIEEVNNKEEEEEEEQDPSEEEMPAAPHVMDVDADEDYLQYLEELRHHPKYSSIHSS</sequence>
<reference evidence="2 3" key="1">
    <citation type="journal article" date="2023" name="Plants (Basel)">
        <title>Bridging the Gap: Combining Genomics and Transcriptomics Approaches to Understand Stylosanthes scabra, an Orphan Legume from the Brazilian Caatinga.</title>
        <authorList>
            <person name="Ferreira-Neto J.R.C."/>
            <person name="da Silva M.D."/>
            <person name="Binneck E."/>
            <person name="de Melo N.F."/>
            <person name="da Silva R.H."/>
            <person name="de Melo A.L.T.M."/>
            <person name="Pandolfi V."/>
            <person name="Bustamante F.O."/>
            <person name="Brasileiro-Vidal A.C."/>
            <person name="Benko-Iseppon A.M."/>
        </authorList>
    </citation>
    <scope>NUCLEOTIDE SEQUENCE [LARGE SCALE GENOMIC DNA]</scope>
    <source>
        <tissue evidence="2">Leaves</tissue>
    </source>
</reference>
<proteinExistence type="predicted"/>
<accession>A0ABU6QZB0</accession>